<dbReference type="GO" id="GO:0016020">
    <property type="term" value="C:membrane"/>
    <property type="evidence" value="ECO:0007669"/>
    <property type="project" value="InterPro"/>
</dbReference>
<accession>A0A3B0RPV6</accession>
<feature type="transmembrane region" description="Helical" evidence="3">
    <location>
        <begin position="328"/>
        <end position="349"/>
    </location>
</feature>
<dbReference type="GO" id="GO:0017004">
    <property type="term" value="P:cytochrome complex assembly"/>
    <property type="evidence" value="ECO:0007669"/>
    <property type="project" value="UniProtKB-KW"/>
</dbReference>
<feature type="transmembrane region" description="Helical" evidence="3">
    <location>
        <begin position="494"/>
        <end position="521"/>
    </location>
</feature>
<dbReference type="GO" id="GO:0020037">
    <property type="term" value="F:heme binding"/>
    <property type="evidence" value="ECO:0007669"/>
    <property type="project" value="InterPro"/>
</dbReference>
<organism evidence="5">
    <name type="scientific">hydrothermal vent metagenome</name>
    <dbReference type="NCBI Taxonomy" id="652676"/>
    <lineage>
        <taxon>unclassified sequences</taxon>
        <taxon>metagenomes</taxon>
        <taxon>ecological metagenomes</taxon>
    </lineage>
</organism>
<feature type="transmembrane region" description="Helical" evidence="3">
    <location>
        <begin position="80"/>
        <end position="96"/>
    </location>
</feature>
<keyword evidence="3" id="KW-1133">Transmembrane helix</keyword>
<feature type="transmembrane region" description="Helical" evidence="3">
    <location>
        <begin position="361"/>
        <end position="379"/>
    </location>
</feature>
<feature type="transmembrane region" description="Helical" evidence="3">
    <location>
        <begin position="460"/>
        <end position="482"/>
    </location>
</feature>
<dbReference type="PANTHER" id="PTHR43653">
    <property type="entry name" value="CYTOCHROME C ASSEMBLY PROTEIN-RELATED"/>
    <property type="match status" value="1"/>
</dbReference>
<protein>
    <recommendedName>
        <fullName evidence="4">Cytochrome c assembly protein domain-containing protein</fullName>
    </recommendedName>
</protein>
<evidence type="ECO:0000259" key="4">
    <source>
        <dbReference type="Pfam" id="PF01578"/>
    </source>
</evidence>
<reference evidence="5" key="1">
    <citation type="submission" date="2018-06" db="EMBL/GenBank/DDBJ databases">
        <authorList>
            <person name="Zhirakovskaya E."/>
        </authorList>
    </citation>
    <scope>NUCLEOTIDE SEQUENCE</scope>
</reference>
<feature type="transmembrane region" description="Helical" evidence="3">
    <location>
        <begin position="666"/>
        <end position="684"/>
    </location>
</feature>
<dbReference type="AlphaFoldDB" id="A0A3B0RPV6"/>
<feature type="transmembrane region" description="Helical" evidence="3">
    <location>
        <begin position="219"/>
        <end position="239"/>
    </location>
</feature>
<evidence type="ECO:0000256" key="1">
    <source>
        <dbReference type="ARBA" id="ARBA00009186"/>
    </source>
</evidence>
<dbReference type="PRINTS" id="PR01410">
    <property type="entry name" value="CCBIOGENESIS"/>
</dbReference>
<comment type="similarity">
    <text evidence="1">Belongs to the CcmF/CycK/Ccl1/NrfE/CcsA family.</text>
</comment>
<sequence length="694" mass="77660">MFFTSVILLCLVLQAGALGLPKYRRPLLWGNFLLLSGLIVTLLYHLSLDHFSYGYVWLYSAPDLPLYLKLATLWGGEEGTLLFLSFLLSAFSLRLMRYPGWTGPGVILMTVPFVAGLLIWSPFEITTAAQLAHAPYQGMNAHLTKFWMAIHPPLIFVTYLLLLVPVGAATEALVKGKGPWKEIALRYSRWAWVVLSAGLISGMWWAYEDFFYGQIWHWDPVQTASFVVWCWLTAYLHGLRAYQPGGAYGRSLPFLALLTAAAAVGSMLVTRNGELMSSHRYLGQTSVMLLAFITVALLIVAFVALALSIRRGAGNPVRMTEGRLMIQLAIWGFFVFGLIGVYFLGEAYLRALLDVPKDKPPIFFALIANVSSADFVNMLKTQHEKWTVDNFGVNEVLVPIIFVVAVFGGHRFLPLRHFRTRLAVSLMAVVISFLLAQYIQPLQIFYDGTGVTSGATRRNFYLLNMLLGGTVYFSLSSLLYALPIGRLQGREKAWLNYIAPVGLIHMGVMVGLFAALCATILDSNSVRKITFPAAYDQPITISDHLSLHISRPVDNKGSLSRFRAVTGVTLRLRDGDRIVDQGQTLYEDARKPVAADIGPIRQYCEAVDYRFARMSRDRDHMLNPYIYRGLGYDLQVWLPAVNYPDGKGDSPPIEYNMVIKKFPMMMWLWVGLGLSLLAGAYYAIFSRKSVTTNS</sequence>
<proteinExistence type="inferred from homology"/>
<feature type="transmembrane region" description="Helical" evidence="3">
    <location>
        <begin position="146"/>
        <end position="169"/>
    </location>
</feature>
<dbReference type="Pfam" id="PF01578">
    <property type="entry name" value="Cytochrom_C_asm"/>
    <property type="match status" value="1"/>
</dbReference>
<feature type="transmembrane region" description="Helical" evidence="3">
    <location>
        <begin position="103"/>
        <end position="123"/>
    </location>
</feature>
<keyword evidence="3" id="KW-0812">Transmembrane</keyword>
<dbReference type="EMBL" id="UOED01000007">
    <property type="protein sequence ID" value="VAV86533.1"/>
    <property type="molecule type" value="Genomic_DNA"/>
</dbReference>
<evidence type="ECO:0000313" key="5">
    <source>
        <dbReference type="EMBL" id="VAV86533.1"/>
    </source>
</evidence>
<dbReference type="GO" id="GO:0015232">
    <property type="term" value="F:heme transmembrane transporter activity"/>
    <property type="evidence" value="ECO:0007669"/>
    <property type="project" value="InterPro"/>
</dbReference>
<dbReference type="InterPro" id="IPR002541">
    <property type="entry name" value="Cyt_c_assembly"/>
</dbReference>
<evidence type="ECO:0000256" key="2">
    <source>
        <dbReference type="ARBA" id="ARBA00022748"/>
    </source>
</evidence>
<gene>
    <name evidence="5" type="ORF">MNBD_ALPHA02-2280</name>
</gene>
<feature type="transmembrane region" description="Helical" evidence="3">
    <location>
        <begin position="190"/>
        <end position="207"/>
    </location>
</feature>
<feature type="domain" description="Cytochrome c assembly protein" evidence="4">
    <location>
        <begin position="78"/>
        <end position="242"/>
    </location>
</feature>
<feature type="transmembrane region" description="Helical" evidence="3">
    <location>
        <begin position="391"/>
        <end position="410"/>
    </location>
</feature>
<keyword evidence="3" id="KW-0472">Membrane</keyword>
<feature type="transmembrane region" description="Helical" evidence="3">
    <location>
        <begin position="251"/>
        <end position="269"/>
    </location>
</feature>
<feature type="transmembrane region" description="Helical" evidence="3">
    <location>
        <begin position="281"/>
        <end position="307"/>
    </location>
</feature>
<dbReference type="PANTHER" id="PTHR43653:SF1">
    <property type="entry name" value="CYTOCHROME C-TYPE BIOGENESIS PROTEIN CCMF"/>
    <property type="match status" value="1"/>
</dbReference>
<feature type="transmembrane region" description="Helical" evidence="3">
    <location>
        <begin position="27"/>
        <end position="44"/>
    </location>
</feature>
<feature type="transmembrane region" description="Helical" evidence="3">
    <location>
        <begin position="422"/>
        <end position="439"/>
    </location>
</feature>
<keyword evidence="2" id="KW-0201">Cytochrome c-type biogenesis</keyword>
<name>A0A3B0RPV6_9ZZZZ</name>
<evidence type="ECO:0000256" key="3">
    <source>
        <dbReference type="SAM" id="Phobius"/>
    </source>
</evidence>
<dbReference type="InterPro" id="IPR003567">
    <property type="entry name" value="Cyt_c_biogenesis"/>
</dbReference>